<dbReference type="PATRIC" id="fig|1189621.3.peg.3899"/>
<dbReference type="InterPro" id="IPR036206">
    <property type="entry name" value="ThiamineP_synth_sf"/>
</dbReference>
<feature type="binding site" evidence="10">
    <location>
        <begin position="206"/>
        <end position="207"/>
    </location>
    <ligand>
        <name>2-[(2R,5Z)-2-carboxy-4-methylthiazol-5(2H)-ylidene]ethyl phosphate</name>
        <dbReference type="ChEBI" id="CHEBI:62899"/>
    </ligand>
</feature>
<comment type="pathway">
    <text evidence="2 10 12">Cofactor biosynthesis; thiamine diphosphate biosynthesis; thiamine phosphate from 4-amino-2-methyl-5-diphosphomethylpyrimidine and 4-methyl-5-(2-phosphoethyl)-thiazole: step 1/1.</text>
</comment>
<evidence type="ECO:0000256" key="6">
    <source>
        <dbReference type="ARBA" id="ARBA00022977"/>
    </source>
</evidence>
<dbReference type="InterPro" id="IPR013785">
    <property type="entry name" value="Aldolase_TIM"/>
</dbReference>
<evidence type="ECO:0000256" key="5">
    <source>
        <dbReference type="ARBA" id="ARBA00022842"/>
    </source>
</evidence>
<feature type="binding site" evidence="10">
    <location>
        <begin position="58"/>
        <end position="62"/>
    </location>
    <ligand>
        <name>4-amino-2-methyl-5-(diphosphooxymethyl)pyrimidine</name>
        <dbReference type="ChEBI" id="CHEBI:57841"/>
    </ligand>
</feature>
<evidence type="ECO:0000256" key="4">
    <source>
        <dbReference type="ARBA" id="ARBA00022723"/>
    </source>
</evidence>
<dbReference type="NCBIfam" id="TIGR00693">
    <property type="entry name" value="thiE"/>
    <property type="match status" value="1"/>
</dbReference>
<dbReference type="GO" id="GO:0005737">
    <property type="term" value="C:cytoplasm"/>
    <property type="evidence" value="ECO:0007669"/>
    <property type="project" value="TreeGrafter"/>
</dbReference>
<feature type="binding site" evidence="10">
    <location>
        <begin position="156"/>
        <end position="158"/>
    </location>
    <ligand>
        <name>2-[(2R,5Z)-2-carboxy-4-methylthiazol-5(2H)-ylidene]ethyl phosphate</name>
        <dbReference type="ChEBI" id="CHEBI:62899"/>
    </ligand>
</feature>
<feature type="binding site" evidence="10">
    <location>
        <position position="90"/>
    </location>
    <ligand>
        <name>4-amino-2-methyl-5-(diphosphooxymethyl)pyrimidine</name>
        <dbReference type="ChEBI" id="CHEBI:57841"/>
    </ligand>
</feature>
<feature type="binding site" evidence="10">
    <location>
        <position position="91"/>
    </location>
    <ligand>
        <name>Mg(2+)</name>
        <dbReference type="ChEBI" id="CHEBI:18420"/>
    </ligand>
</feature>
<keyword evidence="6 10" id="KW-0784">Thiamine biosynthesis</keyword>
<feature type="domain" description="Thiamine phosphate synthase/TenI" evidence="13">
    <location>
        <begin position="28"/>
        <end position="209"/>
    </location>
</feature>
<organism evidence="14 15">
    <name type="scientific">Nitritalea halalkaliphila LW7</name>
    <dbReference type="NCBI Taxonomy" id="1189621"/>
    <lineage>
        <taxon>Bacteria</taxon>
        <taxon>Pseudomonadati</taxon>
        <taxon>Bacteroidota</taxon>
        <taxon>Cytophagia</taxon>
        <taxon>Cytophagales</taxon>
        <taxon>Cyclobacteriaceae</taxon>
        <taxon>Nitritalea</taxon>
    </lineage>
</organism>
<evidence type="ECO:0000256" key="8">
    <source>
        <dbReference type="ARBA" id="ARBA00047851"/>
    </source>
</evidence>
<dbReference type="Pfam" id="PF02581">
    <property type="entry name" value="TMP-TENI"/>
    <property type="match status" value="1"/>
</dbReference>
<gene>
    <name evidence="10" type="primary">thiE</name>
    <name evidence="14" type="ORF">A3SI_18794</name>
</gene>
<dbReference type="EC" id="2.5.1.3" evidence="10"/>
<feature type="binding site" evidence="10">
    <location>
        <position position="129"/>
    </location>
    <ligand>
        <name>4-amino-2-methyl-5-(diphosphooxymethyl)pyrimidine</name>
        <dbReference type="ChEBI" id="CHEBI:57841"/>
    </ligand>
</feature>
<comment type="catalytic activity">
    <reaction evidence="9 10 11">
        <text>2-[(2R,5Z)-2-carboxy-4-methylthiazol-5(2H)-ylidene]ethyl phosphate + 4-amino-2-methyl-5-(diphosphooxymethyl)pyrimidine + 2 H(+) = thiamine phosphate + CO2 + diphosphate</text>
        <dbReference type="Rhea" id="RHEA:47844"/>
        <dbReference type="ChEBI" id="CHEBI:15378"/>
        <dbReference type="ChEBI" id="CHEBI:16526"/>
        <dbReference type="ChEBI" id="CHEBI:33019"/>
        <dbReference type="ChEBI" id="CHEBI:37575"/>
        <dbReference type="ChEBI" id="CHEBI:57841"/>
        <dbReference type="ChEBI" id="CHEBI:62899"/>
        <dbReference type="EC" id="2.5.1.3"/>
    </reaction>
</comment>
<dbReference type="HAMAP" id="MF_00097">
    <property type="entry name" value="TMP_synthase"/>
    <property type="match status" value="1"/>
</dbReference>
<evidence type="ECO:0000256" key="1">
    <source>
        <dbReference type="ARBA" id="ARBA00003814"/>
    </source>
</evidence>
<feature type="binding site" evidence="10">
    <location>
        <position position="186"/>
    </location>
    <ligand>
        <name>2-[(2R,5Z)-2-carboxy-4-methylthiazol-5(2H)-ylidene]ethyl phosphate</name>
        <dbReference type="ChEBI" id="CHEBI:62899"/>
    </ligand>
</feature>
<dbReference type="UniPathway" id="UPA00060">
    <property type="reaction ID" value="UER00141"/>
</dbReference>
<evidence type="ECO:0000256" key="3">
    <source>
        <dbReference type="ARBA" id="ARBA00022679"/>
    </source>
</evidence>
<dbReference type="Gene3D" id="3.20.20.70">
    <property type="entry name" value="Aldolase class I"/>
    <property type="match status" value="1"/>
</dbReference>
<proteinExistence type="inferred from homology"/>
<evidence type="ECO:0000256" key="12">
    <source>
        <dbReference type="RuleBase" id="RU004253"/>
    </source>
</evidence>
<feature type="binding site" evidence="10">
    <location>
        <position position="159"/>
    </location>
    <ligand>
        <name>4-amino-2-methyl-5-(diphosphooxymethyl)pyrimidine</name>
        <dbReference type="ChEBI" id="CHEBI:57841"/>
    </ligand>
</feature>
<reference evidence="14 15" key="1">
    <citation type="submission" date="2012-05" db="EMBL/GenBank/DDBJ databases">
        <title>Genome sequence of Nitritalea halalkaliphila LW7.</title>
        <authorList>
            <person name="Jangir P.K."/>
            <person name="Singh A."/>
            <person name="Shivaji S."/>
            <person name="Sharma R."/>
        </authorList>
    </citation>
    <scope>NUCLEOTIDE SEQUENCE [LARGE SCALE GENOMIC DNA]</scope>
    <source>
        <strain evidence="14 15">LW7</strain>
    </source>
</reference>
<evidence type="ECO:0000256" key="10">
    <source>
        <dbReference type="HAMAP-Rule" id="MF_00097"/>
    </source>
</evidence>
<evidence type="ECO:0000256" key="9">
    <source>
        <dbReference type="ARBA" id="ARBA00047883"/>
    </source>
</evidence>
<evidence type="ECO:0000256" key="2">
    <source>
        <dbReference type="ARBA" id="ARBA00005165"/>
    </source>
</evidence>
<dbReference type="AlphaFoldDB" id="I5BTX6"/>
<dbReference type="GO" id="GO:0004789">
    <property type="term" value="F:thiamine-phosphate diphosphorylase activity"/>
    <property type="evidence" value="ECO:0007669"/>
    <property type="project" value="UniProtKB-UniRule"/>
</dbReference>
<feature type="binding site" evidence="10">
    <location>
        <position position="110"/>
    </location>
    <ligand>
        <name>Mg(2+)</name>
        <dbReference type="ChEBI" id="CHEBI:18420"/>
    </ligand>
</feature>
<dbReference type="EMBL" id="AJYA01000069">
    <property type="protein sequence ID" value="EIM73028.1"/>
    <property type="molecule type" value="Genomic_DNA"/>
</dbReference>
<accession>I5BTX6</accession>
<keyword evidence="3 10" id="KW-0808">Transferase</keyword>
<dbReference type="GO" id="GO:0009228">
    <property type="term" value="P:thiamine biosynthetic process"/>
    <property type="evidence" value="ECO:0007669"/>
    <property type="project" value="UniProtKB-KW"/>
</dbReference>
<comment type="cofactor">
    <cofactor evidence="10">
        <name>Mg(2+)</name>
        <dbReference type="ChEBI" id="CHEBI:18420"/>
    </cofactor>
    <text evidence="10">Binds 1 Mg(2+) ion per subunit.</text>
</comment>
<dbReference type="PANTHER" id="PTHR20857">
    <property type="entry name" value="THIAMINE-PHOSPHATE PYROPHOSPHORYLASE"/>
    <property type="match status" value="1"/>
</dbReference>
<dbReference type="GO" id="GO:0009229">
    <property type="term" value="P:thiamine diphosphate biosynthetic process"/>
    <property type="evidence" value="ECO:0007669"/>
    <property type="project" value="UniProtKB-UniRule"/>
</dbReference>
<evidence type="ECO:0000256" key="7">
    <source>
        <dbReference type="ARBA" id="ARBA00047334"/>
    </source>
</evidence>
<evidence type="ECO:0000313" key="15">
    <source>
        <dbReference type="Proteomes" id="UP000005551"/>
    </source>
</evidence>
<dbReference type="STRING" id="1189621.A3SI_18794"/>
<keyword evidence="5 10" id="KW-0460">Magnesium</keyword>
<dbReference type="FunFam" id="3.20.20.70:FF:000096">
    <property type="entry name" value="Thiamine-phosphate synthase"/>
    <property type="match status" value="1"/>
</dbReference>
<comment type="catalytic activity">
    <reaction evidence="8 10 11">
        <text>2-(2-carboxy-4-methylthiazol-5-yl)ethyl phosphate + 4-amino-2-methyl-5-(diphosphooxymethyl)pyrimidine + 2 H(+) = thiamine phosphate + CO2 + diphosphate</text>
        <dbReference type="Rhea" id="RHEA:47848"/>
        <dbReference type="ChEBI" id="CHEBI:15378"/>
        <dbReference type="ChEBI" id="CHEBI:16526"/>
        <dbReference type="ChEBI" id="CHEBI:33019"/>
        <dbReference type="ChEBI" id="CHEBI:37575"/>
        <dbReference type="ChEBI" id="CHEBI:57841"/>
        <dbReference type="ChEBI" id="CHEBI:62890"/>
        <dbReference type="EC" id="2.5.1.3"/>
    </reaction>
</comment>
<comment type="function">
    <text evidence="1 10">Condenses 4-methyl-5-(beta-hydroxyethyl)thiazole monophosphate (THZ-P) and 2-methyl-4-amino-5-hydroxymethyl pyrimidine pyrophosphate (HMP-PP) to form thiamine monophosphate (TMP).</text>
</comment>
<evidence type="ECO:0000313" key="14">
    <source>
        <dbReference type="EMBL" id="EIM73028.1"/>
    </source>
</evidence>
<evidence type="ECO:0000259" key="13">
    <source>
        <dbReference type="Pfam" id="PF02581"/>
    </source>
</evidence>
<dbReference type="InterPro" id="IPR034291">
    <property type="entry name" value="TMP_synthase"/>
</dbReference>
<keyword evidence="15" id="KW-1185">Reference proteome</keyword>
<protein>
    <recommendedName>
        <fullName evidence="10">Thiamine-phosphate synthase</fullName>
        <shortName evidence="10">TP synthase</shortName>
        <shortName evidence="10">TPS</shortName>
        <ecNumber evidence="10">2.5.1.3</ecNumber>
    </recommendedName>
    <alternativeName>
        <fullName evidence="10">Thiamine-phosphate pyrophosphorylase</fullName>
        <shortName evidence="10">TMP pyrophosphorylase</shortName>
        <shortName evidence="10">TMP-PPase</shortName>
    </alternativeName>
</protein>
<evidence type="ECO:0000256" key="11">
    <source>
        <dbReference type="RuleBase" id="RU003826"/>
    </source>
</evidence>
<name>I5BTX6_9BACT</name>
<dbReference type="GO" id="GO:0000287">
    <property type="term" value="F:magnesium ion binding"/>
    <property type="evidence" value="ECO:0007669"/>
    <property type="project" value="UniProtKB-UniRule"/>
</dbReference>
<keyword evidence="4 10" id="KW-0479">Metal-binding</keyword>
<dbReference type="CDD" id="cd00564">
    <property type="entry name" value="TMP_TenI"/>
    <property type="match status" value="1"/>
</dbReference>
<comment type="similarity">
    <text evidence="10 11">Belongs to the thiamine-phosphate synthase family.</text>
</comment>
<dbReference type="InterPro" id="IPR022998">
    <property type="entry name" value="ThiamineP_synth_TenI"/>
</dbReference>
<dbReference type="SUPFAM" id="SSF51391">
    <property type="entry name" value="Thiamin phosphate synthase"/>
    <property type="match status" value="1"/>
</dbReference>
<dbReference type="Proteomes" id="UP000005551">
    <property type="component" value="Unassembled WGS sequence"/>
</dbReference>
<comment type="catalytic activity">
    <reaction evidence="7 10 11">
        <text>4-methyl-5-(2-phosphooxyethyl)-thiazole + 4-amino-2-methyl-5-(diphosphooxymethyl)pyrimidine + H(+) = thiamine phosphate + diphosphate</text>
        <dbReference type="Rhea" id="RHEA:22328"/>
        <dbReference type="ChEBI" id="CHEBI:15378"/>
        <dbReference type="ChEBI" id="CHEBI:33019"/>
        <dbReference type="ChEBI" id="CHEBI:37575"/>
        <dbReference type="ChEBI" id="CHEBI:57841"/>
        <dbReference type="ChEBI" id="CHEBI:58296"/>
        <dbReference type="EC" id="2.5.1.3"/>
    </reaction>
</comment>
<comment type="caution">
    <text evidence="14">The sequence shown here is derived from an EMBL/GenBank/DDBJ whole genome shotgun (WGS) entry which is preliminary data.</text>
</comment>
<sequence length="228" mass="24920">MGKKATLCSCAKWLFHFIYSNTLMFKGIYVITDEFLTPKSSIYTQVEEALEAGATIVQLRDKESSDADLLPLAEQLQELCRRHKATFIINDRVELAQKMGADGVHIGFHDLSIREARTLLGPDKIIGISCYGDLDRAEKGIEAGADYVAFGAFFPSPTKPKAAVVDKALIAEAKKRFQVPVCVIGGITTENISELAPYGADLYATVSAVFGAHSITDAIYELKSKTHL</sequence>
<dbReference type="PANTHER" id="PTHR20857:SF15">
    <property type="entry name" value="THIAMINE-PHOSPHATE SYNTHASE"/>
    <property type="match status" value="1"/>
</dbReference>